<dbReference type="InterPro" id="IPR018203">
    <property type="entry name" value="GDP_dissociation_inhibitor"/>
</dbReference>
<dbReference type="PANTHER" id="PTHR11787">
    <property type="entry name" value="RAB GDP-DISSOCIATION INHIBITOR"/>
    <property type="match status" value="1"/>
</dbReference>
<dbReference type="AlphaFoldDB" id="A0AAV3ZU34"/>
<evidence type="ECO:0000313" key="3">
    <source>
        <dbReference type="Proteomes" id="UP000735302"/>
    </source>
</evidence>
<feature type="compositionally biased region" description="Polar residues" evidence="1">
    <location>
        <begin position="146"/>
        <end position="165"/>
    </location>
</feature>
<comment type="caution">
    <text evidence="2">The sequence shown here is derived from an EMBL/GenBank/DDBJ whole genome shotgun (WGS) entry which is preliminary data.</text>
</comment>
<dbReference type="GO" id="GO:0005829">
    <property type="term" value="C:cytosol"/>
    <property type="evidence" value="ECO:0007669"/>
    <property type="project" value="TreeGrafter"/>
</dbReference>
<feature type="non-terminal residue" evidence="2">
    <location>
        <position position="273"/>
    </location>
</feature>
<dbReference type="Gene3D" id="3.30.519.10">
    <property type="entry name" value="Guanine Nucleotide Dissociation Inhibitor, domain 2"/>
    <property type="match status" value="1"/>
</dbReference>
<dbReference type="GO" id="GO:0016192">
    <property type="term" value="P:vesicle-mediated transport"/>
    <property type="evidence" value="ECO:0007669"/>
    <property type="project" value="TreeGrafter"/>
</dbReference>
<feature type="region of interest" description="Disordered" evidence="1">
    <location>
        <begin position="119"/>
        <end position="207"/>
    </location>
</feature>
<accession>A0AAV3ZU34</accession>
<dbReference type="GO" id="GO:0007264">
    <property type="term" value="P:small GTPase-mediated signal transduction"/>
    <property type="evidence" value="ECO:0007669"/>
    <property type="project" value="InterPro"/>
</dbReference>
<dbReference type="PANTHER" id="PTHR11787:SF4">
    <property type="entry name" value="CHM, RAB ESCORT PROTEIN 1"/>
    <property type="match status" value="1"/>
</dbReference>
<dbReference type="GO" id="GO:0005634">
    <property type="term" value="C:nucleus"/>
    <property type="evidence" value="ECO:0007669"/>
    <property type="project" value="TreeGrafter"/>
</dbReference>
<keyword evidence="3" id="KW-1185">Reference proteome</keyword>
<dbReference type="EMBL" id="BLXT01002768">
    <property type="protein sequence ID" value="GFN97403.1"/>
    <property type="molecule type" value="Genomic_DNA"/>
</dbReference>
<evidence type="ECO:0000313" key="2">
    <source>
        <dbReference type="EMBL" id="GFN97403.1"/>
    </source>
</evidence>
<evidence type="ECO:0000256" key="1">
    <source>
        <dbReference type="SAM" id="MobiDB-lite"/>
    </source>
</evidence>
<dbReference type="Proteomes" id="UP000735302">
    <property type="component" value="Unassembled WGS sequence"/>
</dbReference>
<sequence length="273" mass="31045">MTRLILIEEAQVRSNDFYGGPFANFNLEAIETWKKRNQELCGGSVETNIRKDEKETASGDEICISLPRVKPQAFNLTSSFHVRERTAEEEEVSQKARIPIKPFLPFCPAKVDEAVKIEDDDNECSQDDQSQASTKIEEKPEDNENTSETTKPTSQNLSHEQGSNSEENKEMEGGMNSSEASDELSAVPEPEKCDKGDEEGMTGKQIIQEEKKKEWTAGDIRDEWRRFCFDLSPRVMYCCGDIIELLIKSDVARYCEFRTVSRVLTLLKDKLEP</sequence>
<dbReference type="GO" id="GO:0005968">
    <property type="term" value="C:Rab-protein geranylgeranyltransferase complex"/>
    <property type="evidence" value="ECO:0007669"/>
    <property type="project" value="TreeGrafter"/>
</dbReference>
<reference evidence="2 3" key="1">
    <citation type="journal article" date="2021" name="Elife">
        <title>Chloroplast acquisition without the gene transfer in kleptoplastic sea slugs, Plakobranchus ocellatus.</title>
        <authorList>
            <person name="Maeda T."/>
            <person name="Takahashi S."/>
            <person name="Yoshida T."/>
            <person name="Shimamura S."/>
            <person name="Takaki Y."/>
            <person name="Nagai Y."/>
            <person name="Toyoda A."/>
            <person name="Suzuki Y."/>
            <person name="Arimoto A."/>
            <person name="Ishii H."/>
            <person name="Satoh N."/>
            <person name="Nishiyama T."/>
            <person name="Hasebe M."/>
            <person name="Maruyama T."/>
            <person name="Minagawa J."/>
            <person name="Obokata J."/>
            <person name="Shigenobu S."/>
        </authorList>
    </citation>
    <scope>NUCLEOTIDE SEQUENCE [LARGE SCALE GENOMIC DNA]</scope>
</reference>
<dbReference type="GO" id="GO:0005092">
    <property type="term" value="F:GDP-dissociation inhibitor activity"/>
    <property type="evidence" value="ECO:0007669"/>
    <property type="project" value="InterPro"/>
</dbReference>
<gene>
    <name evidence="2" type="ORF">PoB_002390900</name>
</gene>
<protein>
    <submittedName>
        <fullName evidence="2">Rab proteins geranylgeranyltransferase component a 1</fullName>
    </submittedName>
</protein>
<proteinExistence type="predicted"/>
<name>A0AAV3ZU34_9GAST</name>
<organism evidence="2 3">
    <name type="scientific">Plakobranchus ocellatus</name>
    <dbReference type="NCBI Taxonomy" id="259542"/>
    <lineage>
        <taxon>Eukaryota</taxon>
        <taxon>Metazoa</taxon>
        <taxon>Spiralia</taxon>
        <taxon>Lophotrochozoa</taxon>
        <taxon>Mollusca</taxon>
        <taxon>Gastropoda</taxon>
        <taxon>Heterobranchia</taxon>
        <taxon>Euthyneura</taxon>
        <taxon>Panpulmonata</taxon>
        <taxon>Sacoglossa</taxon>
        <taxon>Placobranchoidea</taxon>
        <taxon>Plakobranchidae</taxon>
        <taxon>Plakobranchus</taxon>
    </lineage>
</organism>